<feature type="transmembrane region" description="Helical" evidence="1">
    <location>
        <begin position="62"/>
        <end position="90"/>
    </location>
</feature>
<accession>A0A495EPQ9</accession>
<sequence length="92" mass="9187">MKGFTTMSAPQYPGYAPAPAAAKTNGLAIAALVSSFFISLLGIILGHIALNQIKTTGESGRGLAIAALVIGYASIAVAIIAFVVIGVAAANR</sequence>
<dbReference type="OrthoDB" id="4374883at2"/>
<reference evidence="3 4" key="1">
    <citation type="submission" date="2018-10" db="EMBL/GenBank/DDBJ databases">
        <title>Genomic Encyclopedia of Type Strains, Phase IV (KMG-IV): sequencing the most valuable type-strain genomes for metagenomic binning, comparative biology and taxonomic classification.</title>
        <authorList>
            <person name="Goeker M."/>
        </authorList>
    </citation>
    <scope>NUCLEOTIDE SEQUENCE [LARGE SCALE GENOMIC DNA]</scope>
    <source>
        <strain evidence="3 4">DSM 25586</strain>
    </source>
</reference>
<dbReference type="Proteomes" id="UP000276055">
    <property type="component" value="Unassembled WGS sequence"/>
</dbReference>
<comment type="caution">
    <text evidence="3">The sequence shown here is derived from an EMBL/GenBank/DDBJ whole genome shotgun (WGS) entry which is preliminary data.</text>
</comment>
<protein>
    <submittedName>
        <fullName evidence="3">Uncharacterized protein DUF4190</fullName>
    </submittedName>
</protein>
<gene>
    <name evidence="3" type="ORF">C8D78_2710</name>
</gene>
<feature type="transmembrane region" description="Helical" evidence="1">
    <location>
        <begin position="27"/>
        <end position="50"/>
    </location>
</feature>
<evidence type="ECO:0000313" key="3">
    <source>
        <dbReference type="EMBL" id="RKR18965.1"/>
    </source>
</evidence>
<evidence type="ECO:0000256" key="1">
    <source>
        <dbReference type="SAM" id="Phobius"/>
    </source>
</evidence>
<keyword evidence="1" id="KW-0472">Membrane</keyword>
<organism evidence="3 4">
    <name type="scientific">Arthrobacter oryzae</name>
    <dbReference type="NCBI Taxonomy" id="409290"/>
    <lineage>
        <taxon>Bacteria</taxon>
        <taxon>Bacillati</taxon>
        <taxon>Actinomycetota</taxon>
        <taxon>Actinomycetes</taxon>
        <taxon>Micrococcales</taxon>
        <taxon>Micrococcaceae</taxon>
        <taxon>Arthrobacter</taxon>
    </lineage>
</organism>
<keyword evidence="1" id="KW-1133">Transmembrane helix</keyword>
<proteinExistence type="predicted"/>
<feature type="domain" description="DUF4190" evidence="2">
    <location>
        <begin position="27"/>
        <end position="81"/>
    </location>
</feature>
<dbReference type="Pfam" id="PF13828">
    <property type="entry name" value="DUF4190"/>
    <property type="match status" value="1"/>
</dbReference>
<evidence type="ECO:0000259" key="2">
    <source>
        <dbReference type="Pfam" id="PF13828"/>
    </source>
</evidence>
<dbReference type="AlphaFoldDB" id="A0A495EPQ9"/>
<keyword evidence="1" id="KW-0812">Transmembrane</keyword>
<name>A0A495EPQ9_9MICC</name>
<evidence type="ECO:0000313" key="4">
    <source>
        <dbReference type="Proteomes" id="UP000276055"/>
    </source>
</evidence>
<dbReference type="EMBL" id="RBIR01000005">
    <property type="protein sequence ID" value="RKR18965.1"/>
    <property type="molecule type" value="Genomic_DNA"/>
</dbReference>
<dbReference type="InterPro" id="IPR025241">
    <property type="entry name" value="DUF4190"/>
</dbReference>